<feature type="domain" description="C2H2-type" evidence="8">
    <location>
        <begin position="574"/>
        <end position="602"/>
    </location>
</feature>
<keyword evidence="3" id="KW-0677">Repeat</keyword>
<dbReference type="InterPro" id="IPR041661">
    <property type="entry name" value="ZN622/Rei1/Reh1_Znf-C2H2"/>
</dbReference>
<organism evidence="9 10">
    <name type="scientific">Loxostege sticticalis</name>
    <name type="common">Beet webworm moth</name>
    <dbReference type="NCBI Taxonomy" id="481309"/>
    <lineage>
        <taxon>Eukaryota</taxon>
        <taxon>Metazoa</taxon>
        <taxon>Ecdysozoa</taxon>
        <taxon>Arthropoda</taxon>
        <taxon>Hexapoda</taxon>
        <taxon>Insecta</taxon>
        <taxon>Pterygota</taxon>
        <taxon>Neoptera</taxon>
        <taxon>Endopterygota</taxon>
        <taxon>Lepidoptera</taxon>
        <taxon>Glossata</taxon>
        <taxon>Ditrysia</taxon>
        <taxon>Pyraloidea</taxon>
        <taxon>Crambidae</taxon>
        <taxon>Pyraustinae</taxon>
        <taxon>Loxostege</taxon>
    </lineage>
</organism>
<sequence length="724" mass="85080">MPKIGVLKKAEQKKQCMNSAIDFIHSTNICPFQFISGRFNCIYCFTRYSTISELEEHVEQEHKGITEKDTAKAIHALGRYKYDPVKVNVLNFICKLCDEDLRKFEDLKQHLIVKHNKRTLVDNDGILPYMMLYADFSCVLCEEKFVSYYKLTKHVNSHYPTFMCDHCGAGFASKARLIGHRIYHDSGLTYPCEECPKVFKNLASKSKHVNKMHKNKTQIFKCPFCEETFKSHYRREKHQQSVHGKQKKKYDVKCKFCHKLFSDIAACKQHENLSHLLAQQYTCDICGFKTIYKDTMRHHIMYTHSTEKNFKCEVCKKSYARRKTLVQHMKKHTNDKKFVCPYCAKAFVQNGNSVDEPKGAVLKKSEQKKQRIISAIAFIHSTNICPFQIFCKRFNCIYCSTRYSTILELEEHVEQEHKGVTEKDTAKAIHALGRYKYDPVKVNVLNFICKLCDEDLRKFEDLKQHLIVKHNKRTLVDNDGILPYMMLYDEFSCVLCEEKFDKYHKLTKHVNSHYPRFMCDHCGDGFATKSRLTAHIIYHDSGTYPCEECSKVFKNMASKRTHVNTMHKNKTQSFKCPFCKETFKSNYQREKHQQSVHGKQKKKYDVKCKFCHKLYSDIAACKQHEKLYHLLAQQYTCDICGFKTIYKGTIRHHIMYTHSTQKNFKCNVCKNSYASRKSLVQHMKIHTNDKRYVCQYCAKAFVQNVSLKTHVQTQHERDTLGKKS</sequence>
<dbReference type="Gene3D" id="3.30.160.60">
    <property type="entry name" value="Classic Zinc Finger"/>
    <property type="match status" value="11"/>
</dbReference>
<keyword evidence="5" id="KW-0862">Zinc</keyword>
<feature type="domain" description="C2H2-type" evidence="8">
    <location>
        <begin position="220"/>
        <end position="248"/>
    </location>
</feature>
<dbReference type="FunFam" id="3.30.160.60:FF:000340">
    <property type="entry name" value="zinc finger protein 473 isoform X1"/>
    <property type="match status" value="1"/>
</dbReference>
<feature type="domain" description="C2H2-type" evidence="8">
    <location>
        <begin position="136"/>
        <end position="158"/>
    </location>
</feature>
<evidence type="ECO:0000256" key="4">
    <source>
        <dbReference type="ARBA" id="ARBA00022771"/>
    </source>
</evidence>
<dbReference type="GO" id="GO:0005634">
    <property type="term" value="C:nucleus"/>
    <property type="evidence" value="ECO:0007669"/>
    <property type="project" value="UniProtKB-SubCell"/>
</dbReference>
<evidence type="ECO:0000313" key="9">
    <source>
        <dbReference type="EMBL" id="KAL0808634.1"/>
    </source>
</evidence>
<proteinExistence type="predicted"/>
<dbReference type="EMBL" id="JBEDNZ010000031">
    <property type="protein sequence ID" value="KAL0808634.1"/>
    <property type="molecule type" value="Genomic_DNA"/>
</dbReference>
<keyword evidence="2" id="KW-0479">Metal-binding</keyword>
<dbReference type="GO" id="GO:0008270">
    <property type="term" value="F:zinc ion binding"/>
    <property type="evidence" value="ECO:0007669"/>
    <property type="project" value="UniProtKB-KW"/>
</dbReference>
<feature type="domain" description="C2H2-type" evidence="8">
    <location>
        <begin position="491"/>
        <end position="513"/>
    </location>
</feature>
<dbReference type="AlphaFoldDB" id="A0ABD0S5T2"/>
<feature type="domain" description="C2H2-type" evidence="8">
    <location>
        <begin position="310"/>
        <end position="337"/>
    </location>
</feature>
<feature type="domain" description="C2H2-type" evidence="8">
    <location>
        <begin position="281"/>
        <end position="309"/>
    </location>
</feature>
<dbReference type="Pfam" id="PF00096">
    <property type="entry name" value="zf-C2H2"/>
    <property type="match status" value="4"/>
</dbReference>
<evidence type="ECO:0000256" key="1">
    <source>
        <dbReference type="ARBA" id="ARBA00004123"/>
    </source>
</evidence>
<reference evidence="9 10" key="1">
    <citation type="submission" date="2024-06" db="EMBL/GenBank/DDBJ databases">
        <title>A chromosome-level genome assembly of beet webworm, Loxostege sticticalis.</title>
        <authorList>
            <person name="Zhang Y."/>
        </authorList>
    </citation>
    <scope>NUCLEOTIDE SEQUENCE [LARGE SCALE GENOMIC DNA]</scope>
    <source>
        <strain evidence="9">AQ028</strain>
        <tissue evidence="9">Male pupae</tissue>
    </source>
</reference>
<name>A0ABD0S5T2_LOXSC</name>
<dbReference type="SUPFAM" id="SSF57667">
    <property type="entry name" value="beta-beta-alpha zinc fingers"/>
    <property type="match status" value="6"/>
</dbReference>
<dbReference type="PROSITE" id="PS00028">
    <property type="entry name" value="ZINC_FINGER_C2H2_1"/>
    <property type="match status" value="16"/>
</dbReference>
<comment type="subcellular location">
    <subcellularLocation>
        <location evidence="1">Nucleus</location>
    </subcellularLocation>
</comment>
<evidence type="ECO:0000259" key="8">
    <source>
        <dbReference type="PROSITE" id="PS50157"/>
    </source>
</evidence>
<feature type="domain" description="C2H2-type" evidence="8">
    <location>
        <begin position="162"/>
        <end position="184"/>
    </location>
</feature>
<keyword evidence="6" id="KW-0539">Nucleus</keyword>
<gene>
    <name evidence="9" type="ORF">ABMA28_013072</name>
</gene>
<evidence type="ECO:0000256" key="5">
    <source>
        <dbReference type="ARBA" id="ARBA00022833"/>
    </source>
</evidence>
<dbReference type="InterPro" id="IPR013087">
    <property type="entry name" value="Znf_C2H2_type"/>
</dbReference>
<comment type="caution">
    <text evidence="9">The sequence shown here is derived from an EMBL/GenBank/DDBJ whole genome shotgun (WGS) entry which is preliminary data.</text>
</comment>
<accession>A0ABD0S5T2</accession>
<dbReference type="PANTHER" id="PTHR24376">
    <property type="entry name" value="ZINC FINGER PROTEIN"/>
    <property type="match status" value="1"/>
</dbReference>
<evidence type="ECO:0000313" key="10">
    <source>
        <dbReference type="Proteomes" id="UP001549921"/>
    </source>
</evidence>
<protein>
    <recommendedName>
        <fullName evidence="8">C2H2-type domain-containing protein</fullName>
    </recommendedName>
</protein>
<dbReference type="Pfam" id="PF12756">
    <property type="entry name" value="zf-C2H2_2"/>
    <property type="match status" value="1"/>
</dbReference>
<dbReference type="SMART" id="SM00355">
    <property type="entry name" value="ZnF_C2H2"/>
    <property type="match status" value="19"/>
</dbReference>
<dbReference type="FunFam" id="3.30.160.60:FF:000065">
    <property type="entry name" value="B-cell CLL/lymphoma 6, member B"/>
    <property type="match status" value="1"/>
</dbReference>
<keyword evidence="4 7" id="KW-0863">Zinc-finger</keyword>
<feature type="domain" description="C2H2-type" evidence="8">
    <location>
        <begin position="544"/>
        <end position="572"/>
    </location>
</feature>
<dbReference type="Proteomes" id="UP001549921">
    <property type="component" value="Unassembled WGS sequence"/>
</dbReference>
<evidence type="ECO:0000256" key="6">
    <source>
        <dbReference type="ARBA" id="ARBA00023242"/>
    </source>
</evidence>
<evidence type="ECO:0000256" key="7">
    <source>
        <dbReference type="PROSITE-ProRule" id="PRU00042"/>
    </source>
</evidence>
<evidence type="ECO:0000256" key="2">
    <source>
        <dbReference type="ARBA" id="ARBA00022723"/>
    </source>
</evidence>
<dbReference type="InterPro" id="IPR036236">
    <property type="entry name" value="Znf_C2H2_sf"/>
</dbReference>
<feature type="domain" description="C2H2-type" evidence="8">
    <location>
        <begin position="190"/>
        <end position="218"/>
    </location>
</feature>
<dbReference type="PANTHER" id="PTHR24376:SF235">
    <property type="entry name" value="C2H2-TYPE DOMAIN-CONTAINING PROTEIN"/>
    <property type="match status" value="1"/>
</dbReference>
<feature type="domain" description="C2H2-type" evidence="8">
    <location>
        <begin position="635"/>
        <end position="663"/>
    </location>
</feature>
<dbReference type="PROSITE" id="PS50157">
    <property type="entry name" value="ZINC_FINGER_C2H2_2"/>
    <property type="match status" value="13"/>
</dbReference>
<evidence type="ECO:0000256" key="3">
    <source>
        <dbReference type="ARBA" id="ARBA00022737"/>
    </source>
</evidence>
<feature type="domain" description="C2H2-type" evidence="8">
    <location>
        <begin position="664"/>
        <end position="691"/>
    </location>
</feature>
<feature type="domain" description="C2H2-type" evidence="8">
    <location>
        <begin position="692"/>
        <end position="720"/>
    </location>
</feature>
<feature type="domain" description="C2H2-type" evidence="8">
    <location>
        <begin position="517"/>
        <end position="545"/>
    </location>
</feature>